<feature type="region of interest" description="Disordered" evidence="1">
    <location>
        <begin position="80"/>
        <end position="100"/>
    </location>
</feature>
<dbReference type="AlphaFoldDB" id="A0A0S2K7Y9"/>
<evidence type="ECO:0000256" key="2">
    <source>
        <dbReference type="SAM" id="Phobius"/>
    </source>
</evidence>
<keyword evidence="2" id="KW-1133">Transmembrane helix</keyword>
<dbReference type="KEGG" id="pphe:PP2015_3876"/>
<dbReference type="EMBL" id="CP013188">
    <property type="protein sequence ID" value="ALO44345.1"/>
    <property type="molecule type" value="Genomic_DNA"/>
</dbReference>
<protein>
    <recommendedName>
        <fullName evidence="5">Transmembrane protein</fullName>
    </recommendedName>
</protein>
<sequence length="100" mass="10650">MENWPIFLVSLLVHLVMFSSAAYSVLSCQIRTASEKSNLVLLALFLPILGPAIVHHILKRFVKHKGQWLDMSGGSNFETSGSIDNSASSDSGGDSGSGGD</sequence>
<evidence type="ECO:0000313" key="4">
    <source>
        <dbReference type="Proteomes" id="UP000061457"/>
    </source>
</evidence>
<keyword evidence="2" id="KW-0812">Transmembrane</keyword>
<dbReference type="STRING" id="161398.PP2015_3876"/>
<feature type="compositionally biased region" description="Low complexity" evidence="1">
    <location>
        <begin position="80"/>
        <end position="92"/>
    </location>
</feature>
<evidence type="ECO:0000313" key="3">
    <source>
        <dbReference type="EMBL" id="ALO44345.1"/>
    </source>
</evidence>
<gene>
    <name evidence="3" type="ORF">PP2015_3876</name>
</gene>
<evidence type="ECO:0008006" key="5">
    <source>
        <dbReference type="Google" id="ProtNLM"/>
    </source>
</evidence>
<name>A0A0S2K7Y9_9GAMM</name>
<proteinExistence type="predicted"/>
<dbReference type="PATRIC" id="fig|161398.10.peg.3966"/>
<keyword evidence="4" id="KW-1185">Reference proteome</keyword>
<accession>A0A0S2K7Y9</accession>
<dbReference type="OrthoDB" id="9795150at2"/>
<dbReference type="RefSeq" id="WP_058032210.1">
    <property type="nucleotide sequence ID" value="NZ_CP013188.1"/>
</dbReference>
<organism evidence="3 4">
    <name type="scientific">Pseudoalteromonas phenolica</name>
    <dbReference type="NCBI Taxonomy" id="161398"/>
    <lineage>
        <taxon>Bacteria</taxon>
        <taxon>Pseudomonadati</taxon>
        <taxon>Pseudomonadota</taxon>
        <taxon>Gammaproteobacteria</taxon>
        <taxon>Alteromonadales</taxon>
        <taxon>Pseudoalteromonadaceae</taxon>
        <taxon>Pseudoalteromonas</taxon>
    </lineage>
</organism>
<evidence type="ECO:0000256" key="1">
    <source>
        <dbReference type="SAM" id="MobiDB-lite"/>
    </source>
</evidence>
<feature type="transmembrane region" description="Helical" evidence="2">
    <location>
        <begin position="40"/>
        <end position="58"/>
    </location>
</feature>
<reference evidence="3 4" key="1">
    <citation type="submission" date="2015-11" db="EMBL/GenBank/DDBJ databases">
        <authorList>
            <person name="Zhang Y."/>
            <person name="Guo Z."/>
        </authorList>
    </citation>
    <scope>NUCLEOTIDE SEQUENCE [LARGE SCALE GENOMIC DNA]</scope>
    <source>
        <strain evidence="3 4">KCTC 12086</strain>
    </source>
</reference>
<dbReference type="Proteomes" id="UP000061457">
    <property type="component" value="Chromosome II"/>
</dbReference>
<keyword evidence="2" id="KW-0472">Membrane</keyword>